<dbReference type="EMBL" id="JAVDRL010000012">
    <property type="protein sequence ID" value="MDR6533349.1"/>
    <property type="molecule type" value="Genomic_DNA"/>
</dbReference>
<sequence>MTSIFANRPLRVRLENAPLDPDLGRHAVSAFVRQALNAPAMAELVFADPPTETLTGLRLGTGLAFSVDGSGDLFDGEVTAVEYEQDAAQGRVVRLRALDKLHRARLRQRARTLASTTVADLAEQMAADLGLTFSCAEHPPIRALIVQHDQNDFDLVVDLARDAGLYLQLEADRLRLVSLAGEGEPIPLRMRHEIIQVRATAGADSLRPWTGAQSWDPARAVAANARAGLARQDAEELRDGGLTAFPDLGGRTLFNRLAADAAEAESLAQADLDRAVARAVVLEAVVEGDTRLRPGRPVTLEGVGDLVDGRCVVTRALHRFEEARGYVVEISTEPPARPDRPRIPAFTLGKVTDADDPDGLARVRTRLPVLGDVETGWMSVLLLGAGAEKGVAILPEPEDDVLVLFPDGDPARGVVLGGLYGERTAPGPRGAGTAGARAFTVRTPGGQVLTLDSVDALARLETRAGGIFELGPNGSRLRASGDLVIEAPGRRLTIRAAAVAFEEG</sequence>
<dbReference type="SUPFAM" id="SSF69255">
    <property type="entry name" value="gp5 N-terminal domain-like"/>
    <property type="match status" value="1"/>
</dbReference>
<evidence type="ECO:0000313" key="3">
    <source>
        <dbReference type="Proteomes" id="UP001262754"/>
    </source>
</evidence>
<dbReference type="Gene3D" id="4.10.220.110">
    <property type="match status" value="1"/>
</dbReference>
<evidence type="ECO:0000313" key="2">
    <source>
        <dbReference type="EMBL" id="MDR6533349.1"/>
    </source>
</evidence>
<comment type="caution">
    <text evidence="2">The sequence shown here is derived from an EMBL/GenBank/DDBJ whole genome shotgun (WGS) entry which is preliminary data.</text>
</comment>
<feature type="domain" description="Gp5/Type VI secretion system Vgr protein OB-fold" evidence="1">
    <location>
        <begin position="348"/>
        <end position="420"/>
    </location>
</feature>
<organism evidence="2 3">
    <name type="scientific">Caulobacter rhizosphaerae</name>
    <dbReference type="NCBI Taxonomy" id="2010972"/>
    <lineage>
        <taxon>Bacteria</taxon>
        <taxon>Pseudomonadati</taxon>
        <taxon>Pseudomonadota</taxon>
        <taxon>Alphaproteobacteria</taxon>
        <taxon>Caulobacterales</taxon>
        <taxon>Caulobacteraceae</taxon>
        <taxon>Caulobacter</taxon>
    </lineage>
</organism>
<protein>
    <submittedName>
        <fullName evidence="2">Uncharacterized protein involved in type VI secretion and phage assembly</fullName>
    </submittedName>
</protein>
<dbReference type="InterPro" id="IPR037026">
    <property type="entry name" value="Vgr_OB-fold_dom_sf"/>
</dbReference>
<dbReference type="Gene3D" id="2.30.110.50">
    <property type="match status" value="1"/>
</dbReference>
<name>A0ABU1N4H1_9CAUL</name>
<keyword evidence="3" id="KW-1185">Reference proteome</keyword>
<reference evidence="2 3" key="1">
    <citation type="submission" date="2023-07" db="EMBL/GenBank/DDBJ databases">
        <title>Sorghum-associated microbial communities from plants grown in Nebraska, USA.</title>
        <authorList>
            <person name="Schachtman D."/>
        </authorList>
    </citation>
    <scope>NUCLEOTIDE SEQUENCE [LARGE SCALE GENOMIC DNA]</scope>
    <source>
        <strain evidence="2 3">DS2154</strain>
    </source>
</reference>
<proteinExistence type="predicted"/>
<dbReference type="SUPFAM" id="SSF69279">
    <property type="entry name" value="Phage tail proteins"/>
    <property type="match status" value="2"/>
</dbReference>
<dbReference type="InterPro" id="IPR006531">
    <property type="entry name" value="Gp5/Vgr_OB"/>
</dbReference>
<dbReference type="Gene3D" id="2.40.50.230">
    <property type="entry name" value="Gp5 N-terminal domain"/>
    <property type="match status" value="1"/>
</dbReference>
<dbReference type="Pfam" id="PF05954">
    <property type="entry name" value="Phage_GPD"/>
    <property type="match status" value="1"/>
</dbReference>
<accession>A0ABU1N4H1</accession>
<dbReference type="Pfam" id="PF04717">
    <property type="entry name" value="Phage_base_V"/>
    <property type="match status" value="1"/>
</dbReference>
<dbReference type="RefSeq" id="WP_310034220.1">
    <property type="nucleotide sequence ID" value="NZ_JAVDRL010000012.1"/>
</dbReference>
<gene>
    <name evidence="2" type="ORF">J2800_004111</name>
</gene>
<dbReference type="Gene3D" id="3.55.50.10">
    <property type="entry name" value="Baseplate protein-like domains"/>
    <property type="match status" value="1"/>
</dbReference>
<dbReference type="Proteomes" id="UP001262754">
    <property type="component" value="Unassembled WGS sequence"/>
</dbReference>
<evidence type="ECO:0000259" key="1">
    <source>
        <dbReference type="Pfam" id="PF04717"/>
    </source>
</evidence>